<dbReference type="AlphaFoldDB" id="A0A0K6H143"/>
<dbReference type="EMBL" id="CYHA01000004">
    <property type="protein sequence ID" value="CUA84585.1"/>
    <property type="molecule type" value="Genomic_DNA"/>
</dbReference>
<keyword evidence="5" id="KW-0411">Iron-sulfur</keyword>
<evidence type="ECO:0000256" key="2">
    <source>
        <dbReference type="ARBA" id="ARBA00022691"/>
    </source>
</evidence>
<dbReference type="InterPro" id="IPR058240">
    <property type="entry name" value="rSAM_sf"/>
</dbReference>
<dbReference type="SFLD" id="SFLDS00029">
    <property type="entry name" value="Radical_SAM"/>
    <property type="match status" value="1"/>
</dbReference>
<dbReference type="GO" id="GO:0046872">
    <property type="term" value="F:metal ion binding"/>
    <property type="evidence" value="ECO:0007669"/>
    <property type="project" value="UniProtKB-KW"/>
</dbReference>
<dbReference type="InterPro" id="IPR013785">
    <property type="entry name" value="Aldolase_TIM"/>
</dbReference>
<protein>
    <recommendedName>
        <fullName evidence="8">Wyosine [tRNA(Phe)-imidazoG37] synthetase, radical SAM superfamily</fullName>
    </recommendedName>
</protein>
<sequence length="277" mass="30108">MSLTHDNHARMLDGYTLVYAVLSRRAGGVSVGINLCPDRRCNWQCAYCQVEGLQRGRPQPVDLCLLEQELEHLLHALVRGEGLAALGAPDGARLVDVAFSGDGEPTLSPVFPQAVDVLARVLGRLGLHGLLRPVLITNGSQLHRPEVVAALSRFADLEGEVWFKLDRATQEGFASANRVRLSPQGHLQRARRCALLCPTWIQTCMFSEAGQPPSESEVLAYLDAVGSLPSIRGVRLYGMARPTSNAGSQQVTALPAVWLEQLATRLRARNIPVQVAP</sequence>
<evidence type="ECO:0000313" key="7">
    <source>
        <dbReference type="Proteomes" id="UP000243535"/>
    </source>
</evidence>
<evidence type="ECO:0008006" key="8">
    <source>
        <dbReference type="Google" id="ProtNLM"/>
    </source>
</evidence>
<proteinExistence type="predicted"/>
<dbReference type="Gene3D" id="3.20.20.70">
    <property type="entry name" value="Aldolase class I"/>
    <property type="match status" value="1"/>
</dbReference>
<dbReference type="OrthoDB" id="9800840at2"/>
<evidence type="ECO:0000256" key="3">
    <source>
        <dbReference type="ARBA" id="ARBA00022723"/>
    </source>
</evidence>
<dbReference type="STRING" id="375574.GCA_001418035_01919"/>
<keyword evidence="3" id="KW-0479">Metal-binding</keyword>
<reference evidence="7" key="1">
    <citation type="submission" date="2015-08" db="EMBL/GenBank/DDBJ databases">
        <authorList>
            <person name="Varghese N."/>
        </authorList>
    </citation>
    <scope>NUCLEOTIDE SEQUENCE [LARGE SCALE GENOMIC DNA]</scope>
    <source>
        <strain evidence="7">DSM 17901</strain>
    </source>
</reference>
<dbReference type="Proteomes" id="UP000243535">
    <property type="component" value="Unassembled WGS sequence"/>
</dbReference>
<keyword evidence="2" id="KW-0949">S-adenosyl-L-methionine</keyword>
<organism evidence="6 7">
    <name type="scientific">Gulbenkiania indica</name>
    <dbReference type="NCBI Taxonomy" id="375574"/>
    <lineage>
        <taxon>Bacteria</taxon>
        <taxon>Pseudomonadati</taxon>
        <taxon>Pseudomonadota</taxon>
        <taxon>Betaproteobacteria</taxon>
        <taxon>Neisseriales</taxon>
        <taxon>Chromobacteriaceae</taxon>
        <taxon>Gulbenkiania</taxon>
    </lineage>
</organism>
<gene>
    <name evidence="6" type="ORF">Ga0061063_2131</name>
</gene>
<dbReference type="GO" id="GO:0003824">
    <property type="term" value="F:catalytic activity"/>
    <property type="evidence" value="ECO:0007669"/>
    <property type="project" value="InterPro"/>
</dbReference>
<dbReference type="SUPFAM" id="SSF102114">
    <property type="entry name" value="Radical SAM enzymes"/>
    <property type="match status" value="1"/>
</dbReference>
<dbReference type="InterPro" id="IPR007197">
    <property type="entry name" value="rSAM"/>
</dbReference>
<evidence type="ECO:0000313" key="6">
    <source>
        <dbReference type="EMBL" id="CUA84585.1"/>
    </source>
</evidence>
<comment type="cofactor">
    <cofactor evidence="1">
        <name>[4Fe-4S] cluster</name>
        <dbReference type="ChEBI" id="CHEBI:49883"/>
    </cofactor>
</comment>
<keyword evidence="4" id="KW-0408">Iron</keyword>
<evidence type="ECO:0000256" key="5">
    <source>
        <dbReference type="ARBA" id="ARBA00023014"/>
    </source>
</evidence>
<keyword evidence="7" id="KW-1185">Reference proteome</keyword>
<evidence type="ECO:0000256" key="1">
    <source>
        <dbReference type="ARBA" id="ARBA00001966"/>
    </source>
</evidence>
<accession>A0A0K6H143</accession>
<evidence type="ECO:0000256" key="4">
    <source>
        <dbReference type="ARBA" id="ARBA00023004"/>
    </source>
</evidence>
<name>A0A0K6H143_9NEIS</name>
<dbReference type="GO" id="GO:0051536">
    <property type="term" value="F:iron-sulfur cluster binding"/>
    <property type="evidence" value="ECO:0007669"/>
    <property type="project" value="UniProtKB-KW"/>
</dbReference>
<dbReference type="RefSeq" id="WP_054285777.1">
    <property type="nucleotide sequence ID" value="NZ_CYHA01000004.1"/>
</dbReference>